<keyword evidence="3" id="KW-0238">DNA-binding</keyword>
<dbReference type="GO" id="GO:0003677">
    <property type="term" value="F:DNA binding"/>
    <property type="evidence" value="ECO:0007669"/>
    <property type="project" value="UniProtKB-KW"/>
</dbReference>
<dbReference type="SUPFAM" id="SSF88946">
    <property type="entry name" value="Sigma2 domain of RNA polymerase sigma factors"/>
    <property type="match status" value="1"/>
</dbReference>
<proteinExistence type="predicted"/>
<protein>
    <submittedName>
        <fullName evidence="6">RNA polymerase sigma factor RpoD</fullName>
    </submittedName>
</protein>
<gene>
    <name evidence="6" type="ORF">MAG551_02591</name>
</gene>
<dbReference type="InterPro" id="IPR013325">
    <property type="entry name" value="RNA_pol_sigma_r2"/>
</dbReference>
<dbReference type="Pfam" id="PF04545">
    <property type="entry name" value="Sigma70_r4"/>
    <property type="match status" value="1"/>
</dbReference>
<evidence type="ECO:0000256" key="2">
    <source>
        <dbReference type="ARBA" id="ARBA00023082"/>
    </source>
</evidence>
<dbReference type="NCBIfam" id="TIGR02937">
    <property type="entry name" value="sigma70-ECF"/>
    <property type="match status" value="1"/>
</dbReference>
<dbReference type="AlphaFoldDB" id="A0A941W4S6"/>
<dbReference type="EMBL" id="JAANXD010000097">
    <property type="protein sequence ID" value="MBS1259519.1"/>
    <property type="molecule type" value="Genomic_DNA"/>
</dbReference>
<keyword evidence="4" id="KW-0804">Transcription</keyword>
<dbReference type="PANTHER" id="PTHR30385">
    <property type="entry name" value="SIGMA FACTOR F FLAGELLAR"/>
    <property type="match status" value="1"/>
</dbReference>
<name>A0A941W4S6_9BACT</name>
<dbReference type="InterPro" id="IPR000943">
    <property type="entry name" value="RNA_pol_sigma70"/>
</dbReference>
<dbReference type="InterPro" id="IPR007627">
    <property type="entry name" value="RNA_pol_sigma70_r2"/>
</dbReference>
<dbReference type="InterPro" id="IPR007624">
    <property type="entry name" value="RNA_pol_sigma70_r3"/>
</dbReference>
<dbReference type="InterPro" id="IPR014284">
    <property type="entry name" value="RNA_pol_sigma-70_dom"/>
</dbReference>
<feature type="domain" description="RNA polymerase sigma-70" evidence="5">
    <location>
        <begin position="77"/>
        <end position="90"/>
    </location>
</feature>
<evidence type="ECO:0000256" key="3">
    <source>
        <dbReference type="ARBA" id="ARBA00023125"/>
    </source>
</evidence>
<dbReference type="SUPFAM" id="SSF88659">
    <property type="entry name" value="Sigma3 and sigma4 domains of RNA polymerase sigma factors"/>
    <property type="match status" value="2"/>
</dbReference>
<evidence type="ECO:0000256" key="1">
    <source>
        <dbReference type="ARBA" id="ARBA00023015"/>
    </source>
</evidence>
<comment type="caution">
    <text evidence="6">The sequence shown here is derived from an EMBL/GenBank/DDBJ whole genome shotgun (WGS) entry which is preliminary data.</text>
</comment>
<dbReference type="GO" id="GO:0006352">
    <property type="term" value="P:DNA-templated transcription initiation"/>
    <property type="evidence" value="ECO:0007669"/>
    <property type="project" value="InterPro"/>
</dbReference>
<evidence type="ECO:0000313" key="6">
    <source>
        <dbReference type="EMBL" id="MBS1259519.1"/>
    </source>
</evidence>
<sequence length="281" mass="32178">MGKRPVLKMQTLFHANTSHDTAALDTASLLRWGADGYYESAYDHEEECRRRETICQNLDLVRHLAKRFRGRGIPYEDLVQVGSVGLIKAVDSFKTNNGAKLTTFATHYIIGEIKHHFRDNGWSLKVPRNLKDRKSQILRAAEHLTHELDRSPTVSELAKRVDTTEETVIELMELQEAYTPSSLDSPFSTGKDDNTLTVEDILEDLNFEDGLIDKMSLDLARNLLTKREKTIVSLSYEYNMSQTDIAKRVGLSQMHVSRLLKNSIVKMRTFLCYDLVNKKEK</sequence>
<evidence type="ECO:0000313" key="7">
    <source>
        <dbReference type="Proteomes" id="UP000722750"/>
    </source>
</evidence>
<organism evidence="6 7">
    <name type="scientific">Candidatus Scalindua arabica</name>
    <dbReference type="NCBI Taxonomy" id="1127984"/>
    <lineage>
        <taxon>Bacteria</taxon>
        <taxon>Pseudomonadati</taxon>
        <taxon>Planctomycetota</taxon>
        <taxon>Candidatus Brocadiia</taxon>
        <taxon>Candidatus Brocadiales</taxon>
        <taxon>Candidatus Scalinduaceae</taxon>
        <taxon>Candidatus Scalindua</taxon>
    </lineage>
</organism>
<dbReference type="PRINTS" id="PR00046">
    <property type="entry name" value="SIGMA70FCT"/>
</dbReference>
<dbReference type="GO" id="GO:0016987">
    <property type="term" value="F:sigma factor activity"/>
    <property type="evidence" value="ECO:0007669"/>
    <property type="project" value="UniProtKB-KW"/>
</dbReference>
<keyword evidence="1" id="KW-0805">Transcription regulation</keyword>
<dbReference type="PANTHER" id="PTHR30385:SF4">
    <property type="entry name" value="RNA POLYMERASE SIGMA-E FACTOR"/>
    <property type="match status" value="1"/>
</dbReference>
<dbReference type="PROSITE" id="PS00715">
    <property type="entry name" value="SIGMA70_1"/>
    <property type="match status" value="1"/>
</dbReference>
<accession>A0A941W4S6</accession>
<evidence type="ECO:0000259" key="5">
    <source>
        <dbReference type="PROSITE" id="PS00715"/>
    </source>
</evidence>
<dbReference type="InterPro" id="IPR013324">
    <property type="entry name" value="RNA_pol_sigma_r3/r4-like"/>
</dbReference>
<dbReference type="Pfam" id="PF04542">
    <property type="entry name" value="Sigma70_r2"/>
    <property type="match status" value="1"/>
</dbReference>
<dbReference type="InterPro" id="IPR007630">
    <property type="entry name" value="RNA_pol_sigma70_r4"/>
</dbReference>
<dbReference type="Gene3D" id="1.20.120.1810">
    <property type="match status" value="1"/>
</dbReference>
<evidence type="ECO:0000256" key="4">
    <source>
        <dbReference type="ARBA" id="ARBA00023163"/>
    </source>
</evidence>
<keyword evidence="2" id="KW-0731">Sigma factor</keyword>
<dbReference type="Pfam" id="PF04539">
    <property type="entry name" value="Sigma70_r3"/>
    <property type="match status" value="1"/>
</dbReference>
<reference evidence="6" key="1">
    <citation type="journal article" date="2021" name="ISME J.">
        <title>Fine-scale metabolic discontinuity in a stratified prokaryote microbiome of a Red Sea deep halocline.</title>
        <authorList>
            <person name="Michoud G."/>
            <person name="Ngugi D.K."/>
            <person name="Barozzi A."/>
            <person name="Merlino G."/>
            <person name="Calleja M.L."/>
            <person name="Delgado-Huertas A."/>
            <person name="Moran X.A.G."/>
            <person name="Daffonchio D."/>
        </authorList>
    </citation>
    <scope>NUCLEOTIDE SEQUENCE</scope>
    <source>
        <strain evidence="6">SuakinDeep_MAG55_1</strain>
    </source>
</reference>
<dbReference type="Proteomes" id="UP000722750">
    <property type="component" value="Unassembled WGS sequence"/>
</dbReference>
<dbReference type="Gene3D" id="1.20.140.160">
    <property type="match status" value="1"/>
</dbReference>